<accession>A0A9P5Y784</accession>
<evidence type="ECO:0000313" key="2">
    <source>
        <dbReference type="EMBL" id="KAF9463001.1"/>
    </source>
</evidence>
<comment type="caution">
    <text evidence="2">The sequence shown here is derived from an EMBL/GenBank/DDBJ whole genome shotgun (WGS) entry which is preliminary data.</text>
</comment>
<dbReference type="AlphaFoldDB" id="A0A9P5Y784"/>
<sequence>MNINVFPQSTTPLGPVSKSFLPPPVPHQIKRSPSADPTPLPPMIATLRALPPPIGQPGGGT</sequence>
<reference evidence="2" key="1">
    <citation type="submission" date="2020-11" db="EMBL/GenBank/DDBJ databases">
        <authorList>
            <consortium name="DOE Joint Genome Institute"/>
            <person name="Ahrendt S."/>
            <person name="Riley R."/>
            <person name="Andreopoulos W."/>
            <person name="Labutti K."/>
            <person name="Pangilinan J."/>
            <person name="Ruiz-Duenas F.J."/>
            <person name="Barrasa J.M."/>
            <person name="Sanchez-Garcia M."/>
            <person name="Camarero S."/>
            <person name="Miyauchi S."/>
            <person name="Serrano A."/>
            <person name="Linde D."/>
            <person name="Babiker R."/>
            <person name="Drula E."/>
            <person name="Ayuso-Fernandez I."/>
            <person name="Pacheco R."/>
            <person name="Padilla G."/>
            <person name="Ferreira P."/>
            <person name="Barriuso J."/>
            <person name="Kellner H."/>
            <person name="Castanera R."/>
            <person name="Alfaro M."/>
            <person name="Ramirez L."/>
            <person name="Pisabarro A.G."/>
            <person name="Kuo A."/>
            <person name="Tritt A."/>
            <person name="Lipzen A."/>
            <person name="He G."/>
            <person name="Yan M."/>
            <person name="Ng V."/>
            <person name="Cullen D."/>
            <person name="Martin F."/>
            <person name="Rosso M.-N."/>
            <person name="Henrissat B."/>
            <person name="Hibbett D."/>
            <person name="Martinez A.T."/>
            <person name="Grigoriev I.V."/>
        </authorList>
    </citation>
    <scope>NUCLEOTIDE SEQUENCE</scope>
    <source>
        <strain evidence="2">CBS 247.69</strain>
    </source>
</reference>
<keyword evidence="3" id="KW-1185">Reference proteome</keyword>
<feature type="compositionally biased region" description="Polar residues" evidence="1">
    <location>
        <begin position="1"/>
        <end position="12"/>
    </location>
</feature>
<protein>
    <submittedName>
        <fullName evidence="2">Uncharacterized protein</fullName>
    </submittedName>
</protein>
<feature type="region of interest" description="Disordered" evidence="1">
    <location>
        <begin position="1"/>
        <end position="41"/>
    </location>
</feature>
<gene>
    <name evidence="2" type="ORF">BDZ94DRAFT_1259847</name>
</gene>
<name>A0A9P5Y784_9AGAR</name>
<dbReference type="Proteomes" id="UP000807353">
    <property type="component" value="Unassembled WGS sequence"/>
</dbReference>
<proteinExistence type="predicted"/>
<evidence type="ECO:0000313" key="3">
    <source>
        <dbReference type="Proteomes" id="UP000807353"/>
    </source>
</evidence>
<organism evidence="2 3">
    <name type="scientific">Collybia nuda</name>
    <dbReference type="NCBI Taxonomy" id="64659"/>
    <lineage>
        <taxon>Eukaryota</taxon>
        <taxon>Fungi</taxon>
        <taxon>Dikarya</taxon>
        <taxon>Basidiomycota</taxon>
        <taxon>Agaricomycotina</taxon>
        <taxon>Agaricomycetes</taxon>
        <taxon>Agaricomycetidae</taxon>
        <taxon>Agaricales</taxon>
        <taxon>Tricholomatineae</taxon>
        <taxon>Clitocybaceae</taxon>
        <taxon>Collybia</taxon>
    </lineage>
</organism>
<dbReference type="EMBL" id="MU150266">
    <property type="protein sequence ID" value="KAF9463001.1"/>
    <property type="molecule type" value="Genomic_DNA"/>
</dbReference>
<evidence type="ECO:0000256" key="1">
    <source>
        <dbReference type="SAM" id="MobiDB-lite"/>
    </source>
</evidence>